<dbReference type="AlphaFoldDB" id="A0A699SM67"/>
<evidence type="ECO:0000313" key="1">
    <source>
        <dbReference type="EMBL" id="GFC98509.1"/>
    </source>
</evidence>
<organism evidence="1">
    <name type="scientific">Tanacetum cinerariifolium</name>
    <name type="common">Dalmatian daisy</name>
    <name type="synonym">Chrysanthemum cinerariifolium</name>
    <dbReference type="NCBI Taxonomy" id="118510"/>
    <lineage>
        <taxon>Eukaryota</taxon>
        <taxon>Viridiplantae</taxon>
        <taxon>Streptophyta</taxon>
        <taxon>Embryophyta</taxon>
        <taxon>Tracheophyta</taxon>
        <taxon>Spermatophyta</taxon>
        <taxon>Magnoliopsida</taxon>
        <taxon>eudicotyledons</taxon>
        <taxon>Gunneridae</taxon>
        <taxon>Pentapetalae</taxon>
        <taxon>asterids</taxon>
        <taxon>campanulids</taxon>
        <taxon>Asterales</taxon>
        <taxon>Asteraceae</taxon>
        <taxon>Asteroideae</taxon>
        <taxon>Anthemideae</taxon>
        <taxon>Anthemidinae</taxon>
        <taxon>Tanacetum</taxon>
    </lineage>
</organism>
<feature type="non-terminal residue" evidence="1">
    <location>
        <position position="37"/>
    </location>
</feature>
<reference evidence="1" key="1">
    <citation type="journal article" date="2019" name="Sci. Rep.">
        <title>Draft genome of Tanacetum cinerariifolium, the natural source of mosquito coil.</title>
        <authorList>
            <person name="Yamashiro T."/>
            <person name="Shiraishi A."/>
            <person name="Satake H."/>
            <person name="Nakayama K."/>
        </authorList>
    </citation>
    <scope>NUCLEOTIDE SEQUENCE</scope>
</reference>
<sequence length="37" mass="4102">MEEEDAFLIDDIEGGLCVDNIDARIDGRFNSGSNKDK</sequence>
<protein>
    <submittedName>
        <fullName evidence="1">Uncharacterized protein</fullName>
    </submittedName>
</protein>
<comment type="caution">
    <text evidence="1">The sequence shown here is derived from an EMBL/GenBank/DDBJ whole genome shotgun (WGS) entry which is preliminary data.</text>
</comment>
<proteinExistence type="predicted"/>
<gene>
    <name evidence="1" type="ORF">Tci_870479</name>
</gene>
<dbReference type="EMBL" id="BKCJ011172564">
    <property type="protein sequence ID" value="GFC98509.1"/>
    <property type="molecule type" value="Genomic_DNA"/>
</dbReference>
<name>A0A699SM67_TANCI</name>
<accession>A0A699SM67</accession>